<dbReference type="EMBL" id="CCND01000001">
    <property type="protein sequence ID" value="CDX49104.1"/>
    <property type="molecule type" value="Genomic_DNA"/>
</dbReference>
<evidence type="ECO:0000313" key="2">
    <source>
        <dbReference type="Proteomes" id="UP000182888"/>
    </source>
</evidence>
<dbReference type="AlphaFoldDB" id="A0A0K2VMM6"/>
<proteinExistence type="predicted"/>
<evidence type="ECO:0000313" key="1">
    <source>
        <dbReference type="EMBL" id="CDX49104.1"/>
    </source>
</evidence>
<protein>
    <submittedName>
        <fullName evidence="1">Uncharacterized protein</fullName>
    </submittedName>
</protein>
<name>A0A0K2VMM6_MESPL</name>
<reference evidence="2" key="1">
    <citation type="submission" date="2014-08" db="EMBL/GenBank/DDBJ databases">
        <authorList>
            <person name="Edwards T."/>
        </authorList>
    </citation>
    <scope>NUCLEOTIDE SEQUENCE [LARGE SCALE GENOMIC DNA]</scope>
</reference>
<organism evidence="1 2">
    <name type="scientific">Mesorhizobium plurifarium</name>
    <dbReference type="NCBI Taxonomy" id="69974"/>
    <lineage>
        <taxon>Bacteria</taxon>
        <taxon>Pseudomonadati</taxon>
        <taxon>Pseudomonadota</taxon>
        <taxon>Alphaproteobacteria</taxon>
        <taxon>Hyphomicrobiales</taxon>
        <taxon>Phyllobacteriaceae</taxon>
        <taxon>Mesorhizobium</taxon>
    </lineage>
</organism>
<sequence>MRRLEEYEEIGLIGYPGDGEYIAFLGDHERQSWLLGGEFCGLNGAVVAEQTAALPKYYPQGGRLVLVTIRDNWIVALKDYATEFGRNPDR</sequence>
<gene>
    <name evidence="1" type="ORF">MPL1032_10188</name>
</gene>
<accession>A0A0K2VMM6</accession>
<dbReference type="Proteomes" id="UP000182888">
    <property type="component" value="Unassembled WGS sequence"/>
</dbReference>